<sequence length="52" mass="5962">MPGDCSGVVSDASDKAGGWQRRLADELRFYSGPAVRKSFKTLYRRFCYLSRR</sequence>
<evidence type="ECO:0000313" key="2">
    <source>
        <dbReference type="Proteomes" id="UP000228535"/>
    </source>
</evidence>
<dbReference type="Proteomes" id="UP000228535">
    <property type="component" value="Unassembled WGS sequence"/>
</dbReference>
<protein>
    <submittedName>
        <fullName evidence="1">Uncharacterized protein</fullName>
    </submittedName>
</protein>
<comment type="caution">
    <text evidence="1">The sequence shown here is derived from an EMBL/GenBank/DDBJ whole genome shotgun (WGS) entry which is preliminary data.</text>
</comment>
<name>A0A2M9BQ53_9BACT</name>
<dbReference type="EMBL" id="PGFA01000001">
    <property type="protein sequence ID" value="PJJ60099.1"/>
    <property type="molecule type" value="Genomic_DNA"/>
</dbReference>
<gene>
    <name evidence="1" type="ORF">CLV45_1524</name>
</gene>
<proteinExistence type="predicted"/>
<evidence type="ECO:0000313" key="1">
    <source>
        <dbReference type="EMBL" id="PJJ60099.1"/>
    </source>
</evidence>
<organism evidence="1 2">
    <name type="scientific">Hymenobacter chitinivorans DSM 11115</name>
    <dbReference type="NCBI Taxonomy" id="1121954"/>
    <lineage>
        <taxon>Bacteria</taxon>
        <taxon>Pseudomonadati</taxon>
        <taxon>Bacteroidota</taxon>
        <taxon>Cytophagia</taxon>
        <taxon>Cytophagales</taxon>
        <taxon>Hymenobacteraceae</taxon>
        <taxon>Hymenobacter</taxon>
    </lineage>
</organism>
<keyword evidence="2" id="KW-1185">Reference proteome</keyword>
<accession>A0A2M9BQ53</accession>
<reference evidence="1 2" key="1">
    <citation type="submission" date="2017-11" db="EMBL/GenBank/DDBJ databases">
        <title>Genomic Encyclopedia of Archaeal and Bacterial Type Strains, Phase II (KMG-II): From Individual Species to Whole Genera.</title>
        <authorList>
            <person name="Goeker M."/>
        </authorList>
    </citation>
    <scope>NUCLEOTIDE SEQUENCE [LARGE SCALE GENOMIC DNA]</scope>
    <source>
        <strain evidence="1 2">DSM 11115</strain>
    </source>
</reference>
<dbReference type="AlphaFoldDB" id="A0A2M9BQ53"/>